<evidence type="ECO:0000256" key="4">
    <source>
        <dbReference type="ARBA" id="ARBA00016244"/>
    </source>
</evidence>
<evidence type="ECO:0000259" key="7">
    <source>
        <dbReference type="Pfam" id="PF00460"/>
    </source>
</evidence>
<dbReference type="Pfam" id="PF22638">
    <property type="entry name" value="FlgK_D1"/>
    <property type="match status" value="1"/>
</dbReference>
<dbReference type="RefSeq" id="WP_148604995.1">
    <property type="nucleotide sequence ID" value="NZ_RXYB01000017.1"/>
</dbReference>
<dbReference type="NCBIfam" id="TIGR02492">
    <property type="entry name" value="flgK_ends"/>
    <property type="match status" value="1"/>
</dbReference>
<dbReference type="InterPro" id="IPR010930">
    <property type="entry name" value="Flg_bb/hook_C_dom"/>
</dbReference>
<evidence type="ECO:0000256" key="2">
    <source>
        <dbReference type="ARBA" id="ARBA00004613"/>
    </source>
</evidence>
<accession>A0ABR6WLR2</accession>
<keyword evidence="5" id="KW-0964">Secreted</keyword>
<dbReference type="PANTHER" id="PTHR30033">
    <property type="entry name" value="FLAGELLAR HOOK-ASSOCIATED PROTEIN 1"/>
    <property type="match status" value="1"/>
</dbReference>
<keyword evidence="10" id="KW-0969">Cilium</keyword>
<comment type="subcellular location">
    <subcellularLocation>
        <location evidence="1">Bacterial flagellum</location>
    </subcellularLocation>
    <subcellularLocation>
        <location evidence="2">Secreted</location>
    </subcellularLocation>
</comment>
<sequence>MAGSFVSFQVASRALEASQASINVTGNNIANVNTDGYTRQRVDVNAVTSSGMTEKYANNEAKTGLGAEAVRTTQTRDTYIDTRYRNQKSETSSYDTKVSGLTDLQSVFDEADTEALQSELSSFTKDLQTFSTTPTSTDIAGTILSSAQKVTQYINMYADRVAEVKTEQIQNLDIAVNSDFNTDVKNIASLNKQIREEEIHGNTPNDLYDQRNTLIDKLSSVAAIKVSSTPEKISNDLTISNLSISIIDPATNKSIAIVDNDKYSTLSYKDDTATNTIRLSITDANGDEQTDVNNYFSNGTVKGYLDILNGKGSYATGTENTAQGIPYYSKMMDVFANKFASVLNNINANVTTTATDGTTTVAPGTAKPLFTSSDGISTNNITAANIQVSSAWLKKATYITTTATATSTTSGSDDNILRMVSAMNDDQTTFKDDSGNTTFKGSYNKYMTSLLTGLSTDVKLNTSFQTTAKSVLGTINTSRESVSGVSLNEEGVNLTAYQKVYNAAVKYFNILDENLDKIINTMGT</sequence>
<dbReference type="PANTHER" id="PTHR30033:SF1">
    <property type="entry name" value="FLAGELLAR HOOK-ASSOCIATED PROTEIN 1"/>
    <property type="match status" value="1"/>
</dbReference>
<keyword evidence="6" id="KW-0975">Bacterial flagellum</keyword>
<evidence type="ECO:0000313" key="10">
    <source>
        <dbReference type="EMBL" id="MBC3797067.1"/>
    </source>
</evidence>
<evidence type="ECO:0000259" key="9">
    <source>
        <dbReference type="Pfam" id="PF22638"/>
    </source>
</evidence>
<feature type="domain" description="Flagellar basal body rod protein N-terminal" evidence="7">
    <location>
        <begin position="8"/>
        <end position="38"/>
    </location>
</feature>
<protein>
    <recommendedName>
        <fullName evidence="4">Flagellar hook-associated protein 1</fullName>
    </recommendedName>
</protein>
<proteinExistence type="inferred from homology"/>
<evidence type="ECO:0000259" key="8">
    <source>
        <dbReference type="Pfam" id="PF06429"/>
    </source>
</evidence>
<name>A0ABR6WLR2_9FIRM</name>
<dbReference type="InterPro" id="IPR053927">
    <property type="entry name" value="FlgK_helical"/>
</dbReference>
<feature type="domain" description="Flagellar hook-associated protein FlgK helical" evidence="9">
    <location>
        <begin position="102"/>
        <end position="350"/>
    </location>
</feature>
<comment type="caution">
    <text evidence="10">The sequence shown here is derived from an EMBL/GenBank/DDBJ whole genome shotgun (WGS) entry which is preliminary data.</text>
</comment>
<reference evidence="10 11" key="1">
    <citation type="journal article" date="2020" name="mSystems">
        <title>Defining Genomic and Predicted Metabolic Features of the Acetobacterium Genus.</title>
        <authorList>
            <person name="Ross D.E."/>
            <person name="Marshall C.W."/>
            <person name="Gulliver D."/>
            <person name="May H.D."/>
            <person name="Norman R.S."/>
        </authorList>
    </citation>
    <scope>NUCLEOTIDE SEQUENCE [LARGE SCALE GENOMIC DNA]</scope>
    <source>
        <strain evidence="10 11">DSM 9173</strain>
    </source>
</reference>
<dbReference type="Pfam" id="PF06429">
    <property type="entry name" value="Flg_bbr_C"/>
    <property type="match status" value="1"/>
</dbReference>
<dbReference type="InterPro" id="IPR002371">
    <property type="entry name" value="FlgK"/>
</dbReference>
<dbReference type="InterPro" id="IPR001444">
    <property type="entry name" value="Flag_bb_rod_N"/>
</dbReference>
<keyword evidence="11" id="KW-1185">Reference proteome</keyword>
<evidence type="ECO:0000256" key="5">
    <source>
        <dbReference type="ARBA" id="ARBA00022525"/>
    </source>
</evidence>
<dbReference type="InterPro" id="IPR019776">
    <property type="entry name" value="Flagellar_basal_body_rod_CS"/>
</dbReference>
<dbReference type="Pfam" id="PF00460">
    <property type="entry name" value="Flg_bb_rod"/>
    <property type="match status" value="1"/>
</dbReference>
<dbReference type="EMBL" id="WJBB01000008">
    <property type="protein sequence ID" value="MBC3797067.1"/>
    <property type="molecule type" value="Genomic_DNA"/>
</dbReference>
<evidence type="ECO:0000256" key="6">
    <source>
        <dbReference type="ARBA" id="ARBA00023143"/>
    </source>
</evidence>
<dbReference type="SUPFAM" id="SSF64518">
    <property type="entry name" value="Phase 1 flagellin"/>
    <property type="match status" value="1"/>
</dbReference>
<keyword evidence="10" id="KW-0282">Flagellum</keyword>
<organism evidence="10 11">
    <name type="scientific">Acetobacterium tundrae</name>
    <dbReference type="NCBI Taxonomy" id="132932"/>
    <lineage>
        <taxon>Bacteria</taxon>
        <taxon>Bacillati</taxon>
        <taxon>Bacillota</taxon>
        <taxon>Clostridia</taxon>
        <taxon>Eubacteriales</taxon>
        <taxon>Eubacteriaceae</taxon>
        <taxon>Acetobacterium</taxon>
    </lineage>
</organism>
<gene>
    <name evidence="10" type="primary">flgK</name>
    <name evidence="10" type="ORF">GH807_08410</name>
</gene>
<dbReference type="Proteomes" id="UP000653358">
    <property type="component" value="Unassembled WGS sequence"/>
</dbReference>
<dbReference type="PROSITE" id="PS00588">
    <property type="entry name" value="FLAGELLA_BB_ROD"/>
    <property type="match status" value="1"/>
</dbReference>
<feature type="domain" description="Flagellar basal-body/hook protein C-terminal" evidence="8">
    <location>
        <begin position="482"/>
        <end position="520"/>
    </location>
</feature>
<evidence type="ECO:0000256" key="3">
    <source>
        <dbReference type="ARBA" id="ARBA00009677"/>
    </source>
</evidence>
<evidence type="ECO:0000256" key="1">
    <source>
        <dbReference type="ARBA" id="ARBA00004365"/>
    </source>
</evidence>
<evidence type="ECO:0000313" key="11">
    <source>
        <dbReference type="Proteomes" id="UP000653358"/>
    </source>
</evidence>
<keyword evidence="10" id="KW-0966">Cell projection</keyword>
<comment type="similarity">
    <text evidence="3">Belongs to the flagella basal body rod proteins family.</text>
</comment>